<name>A0A9P3GZN6_9FUNG</name>
<keyword evidence="1" id="KW-0472">Membrane</keyword>
<dbReference type="Proteomes" id="UP000827284">
    <property type="component" value="Unassembled WGS sequence"/>
</dbReference>
<protein>
    <submittedName>
        <fullName evidence="2">Uncharacterized protein</fullName>
    </submittedName>
</protein>
<keyword evidence="3" id="KW-1185">Reference proteome</keyword>
<dbReference type="AlphaFoldDB" id="A0A9P3GZN6"/>
<evidence type="ECO:0000256" key="1">
    <source>
        <dbReference type="SAM" id="Phobius"/>
    </source>
</evidence>
<reference evidence="2" key="1">
    <citation type="submission" date="2021-11" db="EMBL/GenBank/DDBJ databases">
        <authorList>
            <person name="Herlambang A."/>
            <person name="Guo Y."/>
            <person name="Takashima Y."/>
            <person name="Nishizawa T."/>
        </authorList>
    </citation>
    <scope>NUCLEOTIDE SEQUENCE</scope>
    <source>
        <strain evidence="2">E1425</strain>
    </source>
</reference>
<gene>
    <name evidence="2" type="ORF">EMPS_00182</name>
</gene>
<evidence type="ECO:0000313" key="3">
    <source>
        <dbReference type="Proteomes" id="UP000827284"/>
    </source>
</evidence>
<keyword evidence="1" id="KW-1133">Transmembrane helix</keyword>
<proteinExistence type="predicted"/>
<feature type="transmembrane region" description="Helical" evidence="1">
    <location>
        <begin position="17"/>
        <end position="38"/>
    </location>
</feature>
<feature type="transmembrane region" description="Helical" evidence="1">
    <location>
        <begin position="104"/>
        <end position="124"/>
    </location>
</feature>
<dbReference type="OrthoDB" id="2424059at2759"/>
<evidence type="ECO:0000313" key="2">
    <source>
        <dbReference type="EMBL" id="GJJ67836.1"/>
    </source>
</evidence>
<feature type="transmembrane region" description="Helical" evidence="1">
    <location>
        <begin position="72"/>
        <end position="92"/>
    </location>
</feature>
<sequence>MSIDLIKSRAAQHWPRVFIGLISLWGLYGGISALWLGVQLNRPLQGNHKGLAFTVFGDSGLGPEEEDRMIKISLITVGVISTLVNGIGLYASVRKSIWATKTSLVFWIIQIGWLILATILFIIAVLSMSDKDREQLPKLSARQWFSAFFDIAFSFLHGWALLVFLRDLKQRPRNAWGRLVRTGGVFEYEPIAQLQI</sequence>
<organism evidence="2 3">
    <name type="scientific">Entomortierella parvispora</name>
    <dbReference type="NCBI Taxonomy" id="205924"/>
    <lineage>
        <taxon>Eukaryota</taxon>
        <taxon>Fungi</taxon>
        <taxon>Fungi incertae sedis</taxon>
        <taxon>Mucoromycota</taxon>
        <taxon>Mortierellomycotina</taxon>
        <taxon>Mortierellomycetes</taxon>
        <taxon>Mortierellales</taxon>
        <taxon>Mortierellaceae</taxon>
        <taxon>Entomortierella</taxon>
    </lineage>
</organism>
<reference evidence="2" key="2">
    <citation type="journal article" date="2022" name="Microbiol. Resour. Announc.">
        <title>Whole-Genome Sequence of Entomortierella parvispora E1425, a Mucoromycotan Fungus Associated with Burkholderiaceae-Related Endosymbiotic Bacteria.</title>
        <authorList>
            <person name="Herlambang A."/>
            <person name="Guo Y."/>
            <person name="Takashima Y."/>
            <person name="Narisawa K."/>
            <person name="Ohta H."/>
            <person name="Nishizawa T."/>
        </authorList>
    </citation>
    <scope>NUCLEOTIDE SEQUENCE</scope>
    <source>
        <strain evidence="2">E1425</strain>
    </source>
</reference>
<keyword evidence="1" id="KW-0812">Transmembrane</keyword>
<comment type="caution">
    <text evidence="2">The sequence shown here is derived from an EMBL/GenBank/DDBJ whole genome shotgun (WGS) entry which is preliminary data.</text>
</comment>
<dbReference type="EMBL" id="BQFW01000001">
    <property type="protein sequence ID" value="GJJ67836.1"/>
    <property type="molecule type" value="Genomic_DNA"/>
</dbReference>
<accession>A0A9P3GZN6</accession>
<feature type="transmembrane region" description="Helical" evidence="1">
    <location>
        <begin position="144"/>
        <end position="165"/>
    </location>
</feature>